<organism evidence="4 5">
    <name type="scientific">Sneathiella litorea</name>
    <dbReference type="NCBI Taxonomy" id="2606216"/>
    <lineage>
        <taxon>Bacteria</taxon>
        <taxon>Pseudomonadati</taxon>
        <taxon>Pseudomonadota</taxon>
        <taxon>Alphaproteobacteria</taxon>
        <taxon>Sneathiellales</taxon>
        <taxon>Sneathiellaceae</taxon>
        <taxon>Sneathiella</taxon>
    </lineage>
</organism>
<evidence type="ECO:0000313" key="5">
    <source>
        <dbReference type="Proteomes" id="UP000476030"/>
    </source>
</evidence>
<protein>
    <submittedName>
        <fullName evidence="4">DUF3426 domain-containing protein</fullName>
    </submittedName>
</protein>
<accession>A0A6L8W5G3</accession>
<comment type="caution">
    <text evidence="4">The sequence shown here is derived from an EMBL/GenBank/DDBJ whole genome shotgun (WGS) entry which is preliminary data.</text>
</comment>
<dbReference type="InterPro" id="IPR021834">
    <property type="entry name" value="DUF3426"/>
</dbReference>
<dbReference type="NCBIfam" id="NF038353">
    <property type="entry name" value="FxLYD_dom"/>
    <property type="match status" value="1"/>
</dbReference>
<dbReference type="Pfam" id="PF13717">
    <property type="entry name" value="Zn_ribbon_4"/>
    <property type="match status" value="1"/>
</dbReference>
<dbReference type="RefSeq" id="WP_161314805.1">
    <property type="nucleotide sequence ID" value="NZ_WTUW01000001.1"/>
</dbReference>
<keyword evidence="2" id="KW-1133">Transmembrane helix</keyword>
<sequence length="235" mass="25780">MILTCSSCGTRYSIDPATIGPEGRAVKCAKCGHKWRELPPEDTPKKVVVDTPPEKPVVEAVSAGPDQGMSIEQMTAAQVAPPSAGNSVKQRRWIAWLLLLLVLVALVFGAYLGRNYVVQIWPGSATAYQYLQIDVETENLIGLEIHDLKTKSVLQNGVTTLTVSGLIKNITDVRQPLPRIKIALLDDRGQSVYSWTTSVEEPEIEPLSQMEFSSSMNQPPEDAKNVKVDLIDPEN</sequence>
<dbReference type="InterPro" id="IPR047676">
    <property type="entry name" value="FxLYD_dom"/>
</dbReference>
<name>A0A6L8W5G3_9PROT</name>
<evidence type="ECO:0000259" key="3">
    <source>
        <dbReference type="Pfam" id="PF13717"/>
    </source>
</evidence>
<feature type="region of interest" description="Disordered" evidence="1">
    <location>
        <begin position="209"/>
        <end position="235"/>
    </location>
</feature>
<evidence type="ECO:0000256" key="1">
    <source>
        <dbReference type="SAM" id="MobiDB-lite"/>
    </source>
</evidence>
<evidence type="ECO:0000256" key="2">
    <source>
        <dbReference type="SAM" id="Phobius"/>
    </source>
</evidence>
<feature type="compositionally biased region" description="Basic and acidic residues" evidence="1">
    <location>
        <begin position="221"/>
        <end position="235"/>
    </location>
</feature>
<dbReference type="AlphaFoldDB" id="A0A6L8W5G3"/>
<dbReference type="Proteomes" id="UP000476030">
    <property type="component" value="Unassembled WGS sequence"/>
</dbReference>
<keyword evidence="2" id="KW-0812">Transmembrane</keyword>
<keyword evidence="5" id="KW-1185">Reference proteome</keyword>
<gene>
    <name evidence="4" type="ORF">GQE98_04835</name>
</gene>
<evidence type="ECO:0000313" key="4">
    <source>
        <dbReference type="EMBL" id="MZR29959.1"/>
    </source>
</evidence>
<dbReference type="NCBIfam" id="TIGR02098">
    <property type="entry name" value="MJ0042_CXXC"/>
    <property type="match status" value="1"/>
</dbReference>
<proteinExistence type="predicted"/>
<feature type="domain" description="Zinc finger/thioredoxin putative" evidence="3">
    <location>
        <begin position="1"/>
        <end position="36"/>
    </location>
</feature>
<dbReference type="EMBL" id="WTUW01000001">
    <property type="protein sequence ID" value="MZR29959.1"/>
    <property type="molecule type" value="Genomic_DNA"/>
</dbReference>
<dbReference type="InterPro" id="IPR011723">
    <property type="entry name" value="Znf/thioredoxin_put"/>
</dbReference>
<feature type="transmembrane region" description="Helical" evidence="2">
    <location>
        <begin position="93"/>
        <end position="112"/>
    </location>
</feature>
<dbReference type="Pfam" id="PF11906">
    <property type="entry name" value="DUF3426"/>
    <property type="match status" value="1"/>
</dbReference>
<keyword evidence="2" id="KW-0472">Membrane</keyword>
<reference evidence="4 5" key="1">
    <citation type="submission" date="2019-12" db="EMBL/GenBank/DDBJ databases">
        <title>Snethiella sp. nov. sp. isolated from sea sand.</title>
        <authorList>
            <person name="Kim J."/>
            <person name="Jeong S.E."/>
            <person name="Jung H.S."/>
            <person name="Jeon C.O."/>
        </authorList>
    </citation>
    <scope>NUCLEOTIDE SEQUENCE [LARGE SCALE GENOMIC DNA]</scope>
    <source>
        <strain evidence="4 5">DP05</strain>
    </source>
</reference>